<keyword evidence="4" id="KW-0460">Magnesium</keyword>
<dbReference type="GO" id="GO:0030388">
    <property type="term" value="P:fructose 1,6-bisphosphate metabolic process"/>
    <property type="evidence" value="ECO:0007669"/>
    <property type="project" value="TreeGrafter"/>
</dbReference>
<accession>A0A182ZZM6</accession>
<reference evidence="9" key="1">
    <citation type="submission" date="2016-06" db="UniProtKB">
        <authorList>
            <consortium name="WormBaseParasite"/>
        </authorList>
    </citation>
    <scope>IDENTIFICATION</scope>
</reference>
<dbReference type="GO" id="GO:0046872">
    <property type="term" value="F:metal ion binding"/>
    <property type="evidence" value="ECO:0007669"/>
    <property type="project" value="UniProtKB-KW"/>
</dbReference>
<organism evidence="9">
    <name type="scientific">Echinostoma caproni</name>
    <dbReference type="NCBI Taxonomy" id="27848"/>
    <lineage>
        <taxon>Eukaryota</taxon>
        <taxon>Metazoa</taxon>
        <taxon>Spiralia</taxon>
        <taxon>Lophotrochozoa</taxon>
        <taxon>Platyhelminthes</taxon>
        <taxon>Trematoda</taxon>
        <taxon>Digenea</taxon>
        <taxon>Plagiorchiida</taxon>
        <taxon>Echinostomata</taxon>
        <taxon>Echinostomatoidea</taxon>
        <taxon>Echinostomatidae</taxon>
        <taxon>Echinostoma</taxon>
    </lineage>
</organism>
<dbReference type="Proteomes" id="UP000272942">
    <property type="component" value="Unassembled WGS sequence"/>
</dbReference>
<dbReference type="GO" id="GO:0003872">
    <property type="term" value="F:6-phosphofructokinase activity"/>
    <property type="evidence" value="ECO:0007669"/>
    <property type="project" value="UniProtKB-EC"/>
</dbReference>
<name>A0A182ZZM6_9TREM</name>
<sequence>MLVFICSDISGLFSQLCSLRRINVLGHMQQGNEPSPFDRNLGTKFGSKAIDWLHDQINLGLRPDGTVHCPDPSSCTLLGVIRQNSTFTEVLKLRENTDFKPFRSLLTIAARSVTPEAHITTGRERMRNAKRHGQLTYLNRVGLCWEGRLF</sequence>
<keyword evidence="1" id="KW-0808">Transferase</keyword>
<feature type="domain" description="Phosphofructokinase" evidence="6">
    <location>
        <begin position="20"/>
        <end position="53"/>
    </location>
</feature>
<dbReference type="Gene3D" id="3.40.50.450">
    <property type="match status" value="1"/>
</dbReference>
<evidence type="ECO:0000256" key="2">
    <source>
        <dbReference type="ARBA" id="ARBA00022723"/>
    </source>
</evidence>
<dbReference type="GO" id="GO:0006002">
    <property type="term" value="P:fructose 6-phosphate metabolic process"/>
    <property type="evidence" value="ECO:0007669"/>
    <property type="project" value="TreeGrafter"/>
</dbReference>
<evidence type="ECO:0000313" key="9">
    <source>
        <dbReference type="WBParaSite" id="ECPE_0000016001-mRNA-1"/>
    </source>
</evidence>
<dbReference type="GO" id="GO:0061621">
    <property type="term" value="P:canonical glycolysis"/>
    <property type="evidence" value="ECO:0007669"/>
    <property type="project" value="TreeGrafter"/>
</dbReference>
<protein>
    <submittedName>
        <fullName evidence="9">PFK domain-containing protein</fullName>
    </submittedName>
</protein>
<dbReference type="InterPro" id="IPR000023">
    <property type="entry name" value="Phosphofructokinase_dom"/>
</dbReference>
<evidence type="ECO:0000259" key="6">
    <source>
        <dbReference type="Pfam" id="PF00365"/>
    </source>
</evidence>
<reference evidence="7 8" key="2">
    <citation type="submission" date="2018-11" db="EMBL/GenBank/DDBJ databases">
        <authorList>
            <consortium name="Pathogen Informatics"/>
        </authorList>
    </citation>
    <scope>NUCLEOTIDE SEQUENCE [LARGE SCALE GENOMIC DNA]</scope>
    <source>
        <strain evidence="7 8">Egypt</strain>
    </source>
</reference>
<evidence type="ECO:0000313" key="8">
    <source>
        <dbReference type="Proteomes" id="UP000272942"/>
    </source>
</evidence>
<evidence type="ECO:0000256" key="3">
    <source>
        <dbReference type="ARBA" id="ARBA00022777"/>
    </source>
</evidence>
<keyword evidence="3" id="KW-0418">Kinase</keyword>
<dbReference type="PANTHER" id="PTHR13697">
    <property type="entry name" value="PHOSPHOFRUCTOKINASE"/>
    <property type="match status" value="1"/>
</dbReference>
<dbReference type="AlphaFoldDB" id="A0A182ZZM6"/>
<dbReference type="Pfam" id="PF00365">
    <property type="entry name" value="PFK"/>
    <property type="match status" value="1"/>
</dbReference>
<dbReference type="GO" id="GO:0070095">
    <property type="term" value="F:fructose-6-phosphate binding"/>
    <property type="evidence" value="ECO:0007669"/>
    <property type="project" value="TreeGrafter"/>
</dbReference>
<dbReference type="OrthoDB" id="537915at2759"/>
<evidence type="ECO:0000256" key="1">
    <source>
        <dbReference type="ARBA" id="ARBA00022679"/>
    </source>
</evidence>
<gene>
    <name evidence="7" type="ORF">ECPE_LOCUS162</name>
</gene>
<evidence type="ECO:0000256" key="5">
    <source>
        <dbReference type="ARBA" id="ARBA00048070"/>
    </source>
</evidence>
<dbReference type="GO" id="GO:0005945">
    <property type="term" value="C:6-phosphofructokinase complex"/>
    <property type="evidence" value="ECO:0007669"/>
    <property type="project" value="TreeGrafter"/>
</dbReference>
<dbReference type="GO" id="GO:0016208">
    <property type="term" value="F:AMP binding"/>
    <property type="evidence" value="ECO:0007669"/>
    <property type="project" value="TreeGrafter"/>
</dbReference>
<dbReference type="InterPro" id="IPR035966">
    <property type="entry name" value="PKF_sf"/>
</dbReference>
<dbReference type="PANTHER" id="PTHR13697:SF4">
    <property type="entry name" value="ATP-DEPENDENT 6-PHOSPHOFRUCTOKINASE"/>
    <property type="match status" value="1"/>
</dbReference>
<keyword evidence="8" id="KW-1185">Reference proteome</keyword>
<dbReference type="GO" id="GO:0042802">
    <property type="term" value="F:identical protein binding"/>
    <property type="evidence" value="ECO:0007669"/>
    <property type="project" value="TreeGrafter"/>
</dbReference>
<evidence type="ECO:0000256" key="4">
    <source>
        <dbReference type="ARBA" id="ARBA00022842"/>
    </source>
</evidence>
<proteinExistence type="predicted"/>
<dbReference type="EMBL" id="UZAN01000499">
    <property type="protein sequence ID" value="VDP19548.1"/>
    <property type="molecule type" value="Genomic_DNA"/>
</dbReference>
<dbReference type="SUPFAM" id="SSF53784">
    <property type="entry name" value="Phosphofructokinase"/>
    <property type="match status" value="1"/>
</dbReference>
<dbReference type="UniPathway" id="UPA00109">
    <property type="reaction ID" value="UER00182"/>
</dbReference>
<dbReference type="WBParaSite" id="ECPE_0000016001-mRNA-1">
    <property type="protein sequence ID" value="ECPE_0000016001-mRNA-1"/>
    <property type="gene ID" value="ECPE_0000016001"/>
</dbReference>
<keyword evidence="2" id="KW-0479">Metal-binding</keyword>
<comment type="catalytic activity">
    <reaction evidence="5">
        <text>beta-D-fructose 6-phosphate + ATP = beta-D-fructose 1,6-bisphosphate + ADP + H(+)</text>
        <dbReference type="Rhea" id="RHEA:16109"/>
        <dbReference type="ChEBI" id="CHEBI:15378"/>
        <dbReference type="ChEBI" id="CHEBI:30616"/>
        <dbReference type="ChEBI" id="CHEBI:32966"/>
        <dbReference type="ChEBI" id="CHEBI:57634"/>
        <dbReference type="ChEBI" id="CHEBI:456216"/>
        <dbReference type="EC" id="2.7.1.11"/>
    </reaction>
</comment>
<dbReference type="GO" id="GO:0005524">
    <property type="term" value="F:ATP binding"/>
    <property type="evidence" value="ECO:0007669"/>
    <property type="project" value="TreeGrafter"/>
</dbReference>
<dbReference type="GO" id="GO:0048029">
    <property type="term" value="F:monosaccharide binding"/>
    <property type="evidence" value="ECO:0007669"/>
    <property type="project" value="TreeGrafter"/>
</dbReference>
<evidence type="ECO:0000313" key="7">
    <source>
        <dbReference type="EMBL" id="VDP19548.1"/>
    </source>
</evidence>